<evidence type="ECO:0000313" key="2">
    <source>
        <dbReference type="Proteomes" id="UP000003586"/>
    </source>
</evidence>
<sequence>MKSHFLTQQLSGKTGAVLFIALAATAFIFSGCSADNAYQAPAQMEIQLQTSATLGSYLTDKDGRTLYYFANDSATVNTCTSAACMGKWPVFYSEKLSASTTGSGLTFSDFGVITTAGGAKQSTYMGRPLYYYAPAGDGVREAVGATSGEKVGNVWFVAKPDYTIMITNAQLVGANGKNYTFTITSPTPTYVEGNGKSAYFTDAHGVALYIFKPDKQNTNTFTKPDLSNNAVWPVYEMDKIVVPSLLDKSLFGVITVYGKKQMTYKGWPLYYFGQDAMTMGLTKGVSVPSPGVWPVATKDLVPATP</sequence>
<name>W0F397_9BACT</name>
<evidence type="ECO:0008006" key="3">
    <source>
        <dbReference type="Google" id="ProtNLM"/>
    </source>
</evidence>
<gene>
    <name evidence="1" type="ORF">NIASO_14060</name>
</gene>
<dbReference type="AlphaFoldDB" id="W0F397"/>
<dbReference type="Proteomes" id="UP000003586">
    <property type="component" value="Chromosome"/>
</dbReference>
<dbReference type="PROSITE" id="PS51257">
    <property type="entry name" value="PROKAR_LIPOPROTEIN"/>
    <property type="match status" value="1"/>
</dbReference>
<dbReference type="Pfam" id="PF03640">
    <property type="entry name" value="Lipoprotein_15"/>
    <property type="match status" value="2"/>
</dbReference>
<reference evidence="1 2" key="1">
    <citation type="submission" date="2013-12" db="EMBL/GenBank/DDBJ databases">
        <authorList>
            <consortium name="DOE Joint Genome Institute"/>
            <person name="Eisen J."/>
            <person name="Huntemann M."/>
            <person name="Han J."/>
            <person name="Chen A."/>
            <person name="Kyrpides N."/>
            <person name="Mavromatis K."/>
            <person name="Markowitz V."/>
            <person name="Palaniappan K."/>
            <person name="Ivanova N."/>
            <person name="Schaumberg A."/>
            <person name="Pati A."/>
            <person name="Liolios K."/>
            <person name="Nordberg H.P."/>
            <person name="Cantor M.N."/>
            <person name="Hua S.X."/>
            <person name="Woyke T."/>
        </authorList>
    </citation>
    <scope>NUCLEOTIDE SEQUENCE [LARGE SCALE GENOMIC DNA]</scope>
    <source>
        <strain evidence="2">DSM 19437</strain>
    </source>
</reference>
<dbReference type="OrthoDB" id="597632at2"/>
<dbReference type="eggNOG" id="COG4315">
    <property type="taxonomic scope" value="Bacteria"/>
</dbReference>
<dbReference type="HOGENOM" id="CLU_058029_1_0_10"/>
<organism evidence="1 2">
    <name type="scientific">Niabella soli DSM 19437</name>
    <dbReference type="NCBI Taxonomy" id="929713"/>
    <lineage>
        <taxon>Bacteria</taxon>
        <taxon>Pseudomonadati</taxon>
        <taxon>Bacteroidota</taxon>
        <taxon>Chitinophagia</taxon>
        <taxon>Chitinophagales</taxon>
        <taxon>Chitinophagaceae</taxon>
        <taxon>Niabella</taxon>
    </lineage>
</organism>
<dbReference type="STRING" id="929713.NIASO_14060"/>
<protein>
    <recommendedName>
        <fullName evidence="3">Lipoprotein</fullName>
    </recommendedName>
</protein>
<dbReference type="GO" id="GO:0043448">
    <property type="term" value="P:alkane catabolic process"/>
    <property type="evidence" value="ECO:0007669"/>
    <property type="project" value="TreeGrafter"/>
</dbReference>
<accession>W0F397</accession>
<proteinExistence type="predicted"/>
<evidence type="ECO:0000313" key="1">
    <source>
        <dbReference type="EMBL" id="AHF15974.1"/>
    </source>
</evidence>
<keyword evidence="2" id="KW-1185">Reference proteome</keyword>
<dbReference type="EMBL" id="CP007035">
    <property type="protein sequence ID" value="AHF15974.1"/>
    <property type="molecule type" value="Genomic_DNA"/>
</dbReference>
<dbReference type="PANTHER" id="PTHR39335:SF1">
    <property type="entry name" value="BLL4220 PROTEIN"/>
    <property type="match status" value="1"/>
</dbReference>
<dbReference type="InterPro" id="IPR005297">
    <property type="entry name" value="Lipoprotein_repeat"/>
</dbReference>
<dbReference type="PANTHER" id="PTHR39335">
    <property type="entry name" value="BLL4220 PROTEIN"/>
    <property type="match status" value="1"/>
</dbReference>
<dbReference type="RefSeq" id="WP_008586474.1">
    <property type="nucleotide sequence ID" value="NZ_CP007035.1"/>
</dbReference>
<dbReference type="KEGG" id="nso:NIASO_14060"/>